<reference evidence="2 3" key="1">
    <citation type="submission" date="2016-05" db="EMBL/GenBank/DDBJ databases">
        <title>Comparative genomics of biotechnologically important yeasts.</title>
        <authorList>
            <consortium name="DOE Joint Genome Institute"/>
            <person name="Riley R."/>
            <person name="Haridas S."/>
            <person name="Wolfe K.H."/>
            <person name="Lopes M.R."/>
            <person name="Hittinger C.T."/>
            <person name="Goker M."/>
            <person name="Salamov A."/>
            <person name="Wisecaver J."/>
            <person name="Long T.M."/>
            <person name="Aerts A.L."/>
            <person name="Barry K."/>
            <person name="Choi C."/>
            <person name="Clum A."/>
            <person name="Coughlan A.Y."/>
            <person name="Deshpande S."/>
            <person name="Douglass A.P."/>
            <person name="Hanson S.J."/>
            <person name="Klenk H.-P."/>
            <person name="LaButti K."/>
            <person name="Lapidus A."/>
            <person name="Lindquist E."/>
            <person name="Lipzen A."/>
            <person name="Meier-kolthoff J.P."/>
            <person name="Ohm R.A."/>
            <person name="Otillar R.P."/>
            <person name="Pangilinan J."/>
            <person name="Peng Y."/>
            <person name="Rokas A."/>
            <person name="Rosa C.A."/>
            <person name="Scheuner C."/>
            <person name="Sibirny A.A."/>
            <person name="Slot J.C."/>
            <person name="Stielow J.B."/>
            <person name="Sun H."/>
            <person name="Kurtzman C.P."/>
            <person name="Blackwell M."/>
            <person name="Grigoriev I.V."/>
            <person name="Jeffries T.W."/>
        </authorList>
    </citation>
    <scope>NUCLEOTIDE SEQUENCE [LARGE SCALE GENOMIC DNA]</scope>
    <source>
        <strain evidence="2 3">NRRL YB-4993</strain>
    </source>
</reference>
<proteinExistence type="predicted"/>
<sequence>MDQPVAFAPAPELLIFPDPYLGNPIIRDFLILRSQRNGGVESEVPTPIDNPSSCLSDSFLLSQDSVLSLGHTRPPPRDESPDSDPIVEPNGQALGGSLPSAEFAPILNTDSEELNFRTDRDATVFVPTRALSTLTRFGRLMEDLEVLQGIRVARFLDVADGESESESDENSFSELMLAVETQVTKAAPRNIVEWLAESFRQLRKTRPSSIDGIIMLHEASRAAHAANQKRQRMRWNSLRSQRACETSKSSNVFARLLKRWRRPKAPTPQPSFLINRLLKERFSNYF</sequence>
<feature type="region of interest" description="Disordered" evidence="1">
    <location>
        <begin position="69"/>
        <end position="94"/>
    </location>
</feature>
<evidence type="ECO:0000313" key="2">
    <source>
        <dbReference type="EMBL" id="OBA23229.1"/>
    </source>
</evidence>
<evidence type="ECO:0000256" key="1">
    <source>
        <dbReference type="SAM" id="MobiDB-lite"/>
    </source>
</evidence>
<dbReference type="AlphaFoldDB" id="A0A1A0HGD6"/>
<dbReference type="GeneID" id="30026690"/>
<dbReference type="EMBL" id="LXTC01000001">
    <property type="protein sequence ID" value="OBA23229.1"/>
    <property type="molecule type" value="Genomic_DNA"/>
</dbReference>
<protein>
    <submittedName>
        <fullName evidence="2">Uncharacterized protein</fullName>
    </submittedName>
</protein>
<accession>A0A1A0HGD6</accession>
<name>A0A1A0HGD6_9ASCO</name>
<dbReference type="Proteomes" id="UP000092555">
    <property type="component" value="Unassembled WGS sequence"/>
</dbReference>
<evidence type="ECO:0000313" key="3">
    <source>
        <dbReference type="Proteomes" id="UP000092555"/>
    </source>
</evidence>
<comment type="caution">
    <text evidence="2">The sequence shown here is derived from an EMBL/GenBank/DDBJ whole genome shotgun (WGS) entry which is preliminary data.</text>
</comment>
<organism evidence="2 3">
    <name type="scientific">Metschnikowia bicuspidata var. bicuspidata NRRL YB-4993</name>
    <dbReference type="NCBI Taxonomy" id="869754"/>
    <lineage>
        <taxon>Eukaryota</taxon>
        <taxon>Fungi</taxon>
        <taxon>Dikarya</taxon>
        <taxon>Ascomycota</taxon>
        <taxon>Saccharomycotina</taxon>
        <taxon>Pichiomycetes</taxon>
        <taxon>Metschnikowiaceae</taxon>
        <taxon>Metschnikowia</taxon>
    </lineage>
</organism>
<dbReference type="RefSeq" id="XP_018713710.1">
    <property type="nucleotide sequence ID" value="XM_018853714.1"/>
</dbReference>
<gene>
    <name evidence="2" type="ORF">METBIDRAFT_102154</name>
</gene>
<keyword evidence="3" id="KW-1185">Reference proteome</keyword>
<dbReference type="OrthoDB" id="10602250at2759"/>